<feature type="non-terminal residue" evidence="1">
    <location>
        <position position="1"/>
    </location>
</feature>
<sequence length="101" mass="12114">EMSQYLSTGGFKWLSTKPLEATSLLMQKILLLKEKSNQGCCLEVKLSIPKELHPKFRNYPMCPERMKVPYDWYRSKQKEWIRKQHPDTEKLILTLQDKDHY</sequence>
<feature type="non-terminal residue" evidence="1">
    <location>
        <position position="101"/>
    </location>
</feature>
<protein>
    <submittedName>
        <fullName evidence="1">1020_t:CDS:1</fullName>
    </submittedName>
</protein>
<gene>
    <name evidence="1" type="ORF">RPERSI_LOCUS33336</name>
</gene>
<evidence type="ECO:0000313" key="2">
    <source>
        <dbReference type="Proteomes" id="UP000789920"/>
    </source>
</evidence>
<accession>A0ACA9SQ01</accession>
<dbReference type="Proteomes" id="UP000789920">
    <property type="component" value="Unassembled WGS sequence"/>
</dbReference>
<dbReference type="EMBL" id="CAJVQC010143869">
    <property type="protein sequence ID" value="CAG8844740.1"/>
    <property type="molecule type" value="Genomic_DNA"/>
</dbReference>
<evidence type="ECO:0000313" key="1">
    <source>
        <dbReference type="EMBL" id="CAG8844740.1"/>
    </source>
</evidence>
<proteinExistence type="predicted"/>
<organism evidence="1 2">
    <name type="scientific">Racocetra persica</name>
    <dbReference type="NCBI Taxonomy" id="160502"/>
    <lineage>
        <taxon>Eukaryota</taxon>
        <taxon>Fungi</taxon>
        <taxon>Fungi incertae sedis</taxon>
        <taxon>Mucoromycota</taxon>
        <taxon>Glomeromycotina</taxon>
        <taxon>Glomeromycetes</taxon>
        <taxon>Diversisporales</taxon>
        <taxon>Gigasporaceae</taxon>
        <taxon>Racocetra</taxon>
    </lineage>
</organism>
<name>A0ACA9SQ01_9GLOM</name>
<comment type="caution">
    <text evidence="1">The sequence shown here is derived from an EMBL/GenBank/DDBJ whole genome shotgun (WGS) entry which is preliminary data.</text>
</comment>
<reference evidence="1" key="1">
    <citation type="submission" date="2021-06" db="EMBL/GenBank/DDBJ databases">
        <authorList>
            <person name="Kallberg Y."/>
            <person name="Tangrot J."/>
            <person name="Rosling A."/>
        </authorList>
    </citation>
    <scope>NUCLEOTIDE SEQUENCE</scope>
    <source>
        <strain evidence="1">MA461A</strain>
    </source>
</reference>
<keyword evidence="2" id="KW-1185">Reference proteome</keyword>